<dbReference type="Proteomes" id="UP000030101">
    <property type="component" value="Unassembled WGS sequence"/>
</dbReference>
<feature type="transmembrane region" description="Helical" evidence="1">
    <location>
        <begin position="54"/>
        <end position="72"/>
    </location>
</feature>
<keyword evidence="1" id="KW-1133">Transmembrane helix</keyword>
<reference evidence="2 3" key="1">
    <citation type="submission" date="2014-08" db="EMBL/GenBank/DDBJ databases">
        <title>Porphyromonas canoris strain:OH2762 Genome sequencing.</title>
        <authorList>
            <person name="Wallis C."/>
            <person name="Deusch O."/>
            <person name="O'Flynn C."/>
            <person name="Davis I."/>
            <person name="Jospin G."/>
            <person name="Darling A.E."/>
            <person name="Coil D.A."/>
            <person name="Alexiev A."/>
            <person name="Horsfall A."/>
            <person name="Kirkwood N."/>
            <person name="Harris S."/>
            <person name="Eisen J.A."/>
        </authorList>
    </citation>
    <scope>NUCLEOTIDE SEQUENCE [LARGE SCALE GENOMIC DNA]</scope>
    <source>
        <strain evidence="3">COT-108 OH2762</strain>
    </source>
</reference>
<keyword evidence="1" id="KW-0812">Transmembrane</keyword>
<comment type="caution">
    <text evidence="2">The sequence shown here is derived from an EMBL/GenBank/DDBJ whole genome shotgun (WGS) entry which is preliminary data.</text>
</comment>
<gene>
    <name evidence="2" type="ORF">HQ43_00645</name>
</gene>
<dbReference type="EMBL" id="JQZV01000001">
    <property type="protein sequence ID" value="KGN93671.1"/>
    <property type="molecule type" value="Genomic_DNA"/>
</dbReference>
<evidence type="ECO:0000313" key="3">
    <source>
        <dbReference type="Proteomes" id="UP000030101"/>
    </source>
</evidence>
<sequence>MQRSSYGYLGYICTKINKTTQIMTQKTKYVIAYLMVTILIAVIIRFIIEMGWLSRTSGVIVFIMIVASDLIGRYTRKRVEKKKTCEEQSDLPR</sequence>
<accession>A0ABR4XNC2</accession>
<keyword evidence="3" id="KW-1185">Reference proteome</keyword>
<keyword evidence="1" id="KW-0472">Membrane</keyword>
<name>A0ABR4XNC2_9PORP</name>
<evidence type="ECO:0000313" key="2">
    <source>
        <dbReference type="EMBL" id="KGN93671.1"/>
    </source>
</evidence>
<organism evidence="2 3">
    <name type="scientific">Porphyromonas canoris</name>
    <dbReference type="NCBI Taxonomy" id="36875"/>
    <lineage>
        <taxon>Bacteria</taxon>
        <taxon>Pseudomonadati</taxon>
        <taxon>Bacteroidota</taxon>
        <taxon>Bacteroidia</taxon>
        <taxon>Bacteroidales</taxon>
        <taxon>Porphyromonadaceae</taxon>
        <taxon>Porphyromonas</taxon>
    </lineage>
</organism>
<protein>
    <submittedName>
        <fullName evidence="2">Uncharacterized protein</fullName>
    </submittedName>
</protein>
<feature type="transmembrane region" description="Helical" evidence="1">
    <location>
        <begin position="30"/>
        <end position="48"/>
    </location>
</feature>
<evidence type="ECO:0000256" key="1">
    <source>
        <dbReference type="SAM" id="Phobius"/>
    </source>
</evidence>
<proteinExistence type="predicted"/>